<dbReference type="EMBL" id="CP031761">
    <property type="protein sequence ID" value="AXR02253.1"/>
    <property type="molecule type" value="Genomic_DNA"/>
</dbReference>
<dbReference type="KEGG" id="ppis:B1L02_08390"/>
<gene>
    <name evidence="2" type="ORF">D0511_09380</name>
</gene>
<dbReference type="AlphaFoldDB" id="A0AAD0W4P1"/>
<dbReference type="Proteomes" id="UP000258102">
    <property type="component" value="Chromosome 1"/>
</dbReference>
<evidence type="ECO:0000313" key="2">
    <source>
        <dbReference type="EMBL" id="AXR02253.1"/>
    </source>
</evidence>
<dbReference type="RefSeq" id="WP_088530668.1">
    <property type="nucleotide sequence ID" value="NZ_CP021646.1"/>
</dbReference>
<feature type="region of interest" description="Disordered" evidence="1">
    <location>
        <begin position="62"/>
        <end position="84"/>
    </location>
</feature>
<evidence type="ECO:0000256" key="1">
    <source>
        <dbReference type="SAM" id="MobiDB-lite"/>
    </source>
</evidence>
<protein>
    <submittedName>
        <fullName evidence="2">Uncharacterized protein</fullName>
    </submittedName>
</protein>
<name>A0AAD0W4P1_PSEO7</name>
<sequence>MPINIPEHIIQDSAESALSGAFYGSPIQKATPLWWIEELDAKARKADAPKGVEKARLVRTRRSPTGLEKSKKQHVSAAQQAHTRQKAENLYTAAVNQMTPEQRLERLGLRDGERMDYATGEIVSKAVSYVDPNHFESAVFDDTPKTTTRKNGKEVTFSRDFTGYKGGKVDYNKSRVHFQTRNWDNSYRIVCTQLTQTSDAPDANTGALFTSKLTSRASGKIIDSGLYMQAVRGGFTTFATITFNATARRALNNCETTIGQQMSPFLDALGKMHKRGWVSRNGGEGFAGDKVKIGNKSVRASGEFTYLKSMGGEKVHTDVMHENERVYQFDGKPQIIKCVGASDKPIFDYVWVAEAPHEIIETRTYPWGEVSSLGHQNYHVHMLMRWNVEHHHFREWAARIESLWGKGYVKLERIKNANAAAKYLLKAVGYMTKGQAGDQGEIKGNRYNISKSARALPWENCATHEAQHMYGLIQEYMQGLEAKRQRKAAVANKLKMTIGEREKQKGLNKGNFSEKRAQFIAKLTERMTALEDKVKGIGREIHGNFARGGMAQFASDNHFLEFVNWAIGVRGWRLKTAFGKCADTSEIEQTRQDESAINQWLIQTQQAVNNSIDSLCNWYDRFERVQPHEALAYNELSLVTGNVYGFNE</sequence>
<organism evidence="2 3">
    <name type="scientific">Pseudoalteromonas piscicida</name>
    <dbReference type="NCBI Taxonomy" id="43662"/>
    <lineage>
        <taxon>Bacteria</taxon>
        <taxon>Pseudomonadati</taxon>
        <taxon>Pseudomonadota</taxon>
        <taxon>Gammaproteobacteria</taxon>
        <taxon>Alteromonadales</taxon>
        <taxon>Pseudoalteromonadaceae</taxon>
        <taxon>Pseudoalteromonas</taxon>
    </lineage>
</organism>
<accession>A0AAD0W4P1</accession>
<proteinExistence type="predicted"/>
<reference evidence="2 3" key="1">
    <citation type="submission" date="2018-08" db="EMBL/GenBank/DDBJ databases">
        <title>Whole Genome Sequences of Two Pseudoalteromonas piscicida Strains, DE1-A and DE2-A, which Exhibit Strong Antibacterial Activity against Vibrio vulnificus.</title>
        <authorList>
            <person name="Richards G.P."/>
            <person name="Needleman D.S."/>
            <person name="Watson M.A."/>
            <person name="Polson S.W."/>
        </authorList>
    </citation>
    <scope>NUCLEOTIDE SEQUENCE [LARGE SCALE GENOMIC DNA]</scope>
    <source>
        <strain evidence="2 3">DE2-A</strain>
    </source>
</reference>
<evidence type="ECO:0000313" key="3">
    <source>
        <dbReference type="Proteomes" id="UP000258102"/>
    </source>
</evidence>